<name>A0AAV7TBP6_PLEWA</name>
<dbReference type="AlphaFoldDB" id="A0AAV7TBP6"/>
<organism evidence="2 3">
    <name type="scientific">Pleurodeles waltl</name>
    <name type="common">Iberian ribbed newt</name>
    <dbReference type="NCBI Taxonomy" id="8319"/>
    <lineage>
        <taxon>Eukaryota</taxon>
        <taxon>Metazoa</taxon>
        <taxon>Chordata</taxon>
        <taxon>Craniata</taxon>
        <taxon>Vertebrata</taxon>
        <taxon>Euteleostomi</taxon>
        <taxon>Amphibia</taxon>
        <taxon>Batrachia</taxon>
        <taxon>Caudata</taxon>
        <taxon>Salamandroidea</taxon>
        <taxon>Salamandridae</taxon>
        <taxon>Pleurodelinae</taxon>
        <taxon>Pleurodeles</taxon>
    </lineage>
</organism>
<keyword evidence="3" id="KW-1185">Reference proteome</keyword>
<dbReference type="Proteomes" id="UP001066276">
    <property type="component" value="Chromosome 4_1"/>
</dbReference>
<feature type="non-terminal residue" evidence="2">
    <location>
        <position position="80"/>
    </location>
</feature>
<reference evidence="2" key="1">
    <citation type="journal article" date="2022" name="bioRxiv">
        <title>Sequencing and chromosome-scale assembly of the giantPleurodeles waltlgenome.</title>
        <authorList>
            <person name="Brown T."/>
            <person name="Elewa A."/>
            <person name="Iarovenko S."/>
            <person name="Subramanian E."/>
            <person name="Araus A.J."/>
            <person name="Petzold A."/>
            <person name="Susuki M."/>
            <person name="Suzuki K.-i.T."/>
            <person name="Hayashi T."/>
            <person name="Toyoda A."/>
            <person name="Oliveira C."/>
            <person name="Osipova E."/>
            <person name="Leigh N.D."/>
            <person name="Simon A."/>
            <person name="Yun M.H."/>
        </authorList>
    </citation>
    <scope>NUCLEOTIDE SEQUENCE</scope>
    <source>
        <strain evidence="2">20211129_DDA</strain>
        <tissue evidence="2">Liver</tissue>
    </source>
</reference>
<gene>
    <name evidence="2" type="ORF">NDU88_005827</name>
</gene>
<proteinExistence type="predicted"/>
<dbReference type="EMBL" id="JANPWB010000007">
    <property type="protein sequence ID" value="KAJ1174003.1"/>
    <property type="molecule type" value="Genomic_DNA"/>
</dbReference>
<sequence>MISPRGALSMALPTGPLPSPRRPAPMTSRCQPAPVEAQLESVRMPGLSDGSRSRPSSPVPCWNLKVVSSASAFEISQEGL</sequence>
<evidence type="ECO:0000313" key="3">
    <source>
        <dbReference type="Proteomes" id="UP001066276"/>
    </source>
</evidence>
<evidence type="ECO:0000256" key="1">
    <source>
        <dbReference type="SAM" id="MobiDB-lite"/>
    </source>
</evidence>
<feature type="region of interest" description="Disordered" evidence="1">
    <location>
        <begin position="1"/>
        <end position="29"/>
    </location>
</feature>
<accession>A0AAV7TBP6</accession>
<protein>
    <submittedName>
        <fullName evidence="2">Uncharacterized protein</fullName>
    </submittedName>
</protein>
<evidence type="ECO:0000313" key="2">
    <source>
        <dbReference type="EMBL" id="KAJ1174003.1"/>
    </source>
</evidence>
<comment type="caution">
    <text evidence="2">The sequence shown here is derived from an EMBL/GenBank/DDBJ whole genome shotgun (WGS) entry which is preliminary data.</text>
</comment>